<dbReference type="RefSeq" id="WP_091401523.1">
    <property type="nucleotide sequence ID" value="NZ_FNQY01000043.1"/>
</dbReference>
<name>A0A1H4D387_9BACT</name>
<dbReference type="STRING" id="551991.SAMN05192529_1432"/>
<dbReference type="Proteomes" id="UP000199041">
    <property type="component" value="Unassembled WGS sequence"/>
</dbReference>
<keyword evidence="2" id="KW-1185">Reference proteome</keyword>
<evidence type="ECO:0000313" key="1">
    <source>
        <dbReference type="EMBL" id="SEA66909.1"/>
    </source>
</evidence>
<reference evidence="1 2" key="1">
    <citation type="submission" date="2016-10" db="EMBL/GenBank/DDBJ databases">
        <authorList>
            <person name="de Groot N.N."/>
        </authorList>
    </citation>
    <scope>NUCLEOTIDE SEQUENCE [LARGE SCALE GENOMIC DNA]</scope>
    <source>
        <strain evidence="1 2">Vu-144</strain>
    </source>
</reference>
<proteinExistence type="predicted"/>
<accession>A0A1H4D387</accession>
<protein>
    <submittedName>
        <fullName evidence="1">Uncharacterized protein</fullName>
    </submittedName>
</protein>
<sequence length="188" mass="22814">MRLVLFLKNALIFKFLKTEFKRSRLAFFIILLVFVFHAGANLIKSNIFPVFIYSMYSEPQYSMPTTTDRYVFYADDKPIHVKNMFVQGRISGPVERYFRFKENKGEDPITNKRINYFSYFFSNDAIWRFKNILYKKSVDLAVFKDWYKKYFAQYISIKYSKLSVYQFIYSLDDLENPKQIHYLFSLYE</sequence>
<gene>
    <name evidence="1" type="ORF">SAMN05192529_1432</name>
</gene>
<evidence type="ECO:0000313" key="2">
    <source>
        <dbReference type="Proteomes" id="UP000199041"/>
    </source>
</evidence>
<dbReference type="AlphaFoldDB" id="A0A1H4D387"/>
<dbReference type="EMBL" id="FNQY01000043">
    <property type="protein sequence ID" value="SEA66909.1"/>
    <property type="molecule type" value="Genomic_DNA"/>
</dbReference>
<organism evidence="1 2">
    <name type="scientific">Arachidicoccus rhizosphaerae</name>
    <dbReference type="NCBI Taxonomy" id="551991"/>
    <lineage>
        <taxon>Bacteria</taxon>
        <taxon>Pseudomonadati</taxon>
        <taxon>Bacteroidota</taxon>
        <taxon>Chitinophagia</taxon>
        <taxon>Chitinophagales</taxon>
        <taxon>Chitinophagaceae</taxon>
        <taxon>Arachidicoccus</taxon>
    </lineage>
</organism>